<dbReference type="PANTHER" id="PTHR43877:SF5">
    <property type="entry name" value="BLL8307 PROTEIN"/>
    <property type="match status" value="1"/>
</dbReference>
<dbReference type="PANTHER" id="PTHR43877">
    <property type="entry name" value="AMINOALKYLPHOSPHONATE N-ACETYLTRANSFERASE-RELATED-RELATED"/>
    <property type="match status" value="1"/>
</dbReference>
<evidence type="ECO:0000259" key="3">
    <source>
        <dbReference type="PROSITE" id="PS51186"/>
    </source>
</evidence>
<evidence type="ECO:0000313" key="4">
    <source>
        <dbReference type="EMBL" id="SDF53587.1"/>
    </source>
</evidence>
<gene>
    <name evidence="4" type="ORF">SAMN05660324_0410</name>
</gene>
<dbReference type="GO" id="GO:0016747">
    <property type="term" value="F:acyltransferase activity, transferring groups other than amino-acyl groups"/>
    <property type="evidence" value="ECO:0007669"/>
    <property type="project" value="InterPro"/>
</dbReference>
<keyword evidence="2" id="KW-0012">Acyltransferase</keyword>
<organism evidence="4 5">
    <name type="scientific">Klenkia brasiliensis</name>
    <dbReference type="NCBI Taxonomy" id="333142"/>
    <lineage>
        <taxon>Bacteria</taxon>
        <taxon>Bacillati</taxon>
        <taxon>Actinomycetota</taxon>
        <taxon>Actinomycetes</taxon>
        <taxon>Geodermatophilales</taxon>
        <taxon>Geodermatophilaceae</taxon>
        <taxon>Klenkia</taxon>
    </lineage>
</organism>
<dbReference type="AlphaFoldDB" id="A0A1G7LVP5"/>
<sequence length="159" mass="16933">MPDLPSRLTDRLTIRTDDLADPRVQELVALHVGSMRADSPPGTSYALDLTGLTGPGMTVWTAWDGDSLAGMVALSAAGELKSMRTHPDHLRRGVAGALLDHALAAARERGLDRVVLETGTAPPFAPAVALYRQAGFTDRGPFGDYAAGPDNRFLELRLS</sequence>
<protein>
    <submittedName>
        <fullName evidence="4">Putative acetyltransferase</fullName>
    </submittedName>
</protein>
<dbReference type="EMBL" id="FNCF01000001">
    <property type="protein sequence ID" value="SDF53587.1"/>
    <property type="molecule type" value="Genomic_DNA"/>
</dbReference>
<dbReference type="InterPro" id="IPR000182">
    <property type="entry name" value="GNAT_dom"/>
</dbReference>
<feature type="domain" description="N-acetyltransferase" evidence="3">
    <location>
        <begin position="14"/>
        <end position="159"/>
    </location>
</feature>
<proteinExistence type="predicted"/>
<reference evidence="5" key="1">
    <citation type="submission" date="2016-10" db="EMBL/GenBank/DDBJ databases">
        <authorList>
            <person name="Varghese N."/>
            <person name="Submissions S."/>
        </authorList>
    </citation>
    <scope>NUCLEOTIDE SEQUENCE [LARGE SCALE GENOMIC DNA]</scope>
    <source>
        <strain evidence="5">DSM 44526</strain>
    </source>
</reference>
<dbReference type="InterPro" id="IPR050832">
    <property type="entry name" value="Bact_Acetyltransf"/>
</dbReference>
<evidence type="ECO:0000256" key="2">
    <source>
        <dbReference type="ARBA" id="ARBA00023315"/>
    </source>
</evidence>
<dbReference type="RefSeq" id="WP_207507505.1">
    <property type="nucleotide sequence ID" value="NZ_FNCF01000001.1"/>
</dbReference>
<accession>A0A1G7LVP5</accession>
<dbReference type="Proteomes" id="UP000198863">
    <property type="component" value="Unassembled WGS sequence"/>
</dbReference>
<evidence type="ECO:0000313" key="5">
    <source>
        <dbReference type="Proteomes" id="UP000198863"/>
    </source>
</evidence>
<evidence type="ECO:0000256" key="1">
    <source>
        <dbReference type="ARBA" id="ARBA00022679"/>
    </source>
</evidence>
<keyword evidence="5" id="KW-1185">Reference proteome</keyword>
<dbReference type="Gene3D" id="3.40.630.30">
    <property type="match status" value="1"/>
</dbReference>
<dbReference type="Pfam" id="PF00583">
    <property type="entry name" value="Acetyltransf_1"/>
    <property type="match status" value="1"/>
</dbReference>
<keyword evidence="1 4" id="KW-0808">Transferase</keyword>
<name>A0A1G7LVP5_9ACTN</name>
<dbReference type="SUPFAM" id="SSF55729">
    <property type="entry name" value="Acyl-CoA N-acyltransferases (Nat)"/>
    <property type="match status" value="1"/>
</dbReference>
<dbReference type="PROSITE" id="PS51186">
    <property type="entry name" value="GNAT"/>
    <property type="match status" value="1"/>
</dbReference>
<dbReference type="InterPro" id="IPR016181">
    <property type="entry name" value="Acyl_CoA_acyltransferase"/>
</dbReference>